<dbReference type="EMBL" id="JBHUHT010000014">
    <property type="protein sequence ID" value="MFD2096998.1"/>
    <property type="molecule type" value="Genomic_DNA"/>
</dbReference>
<name>A0ABW4XRA0_9GAMM</name>
<dbReference type="InterPro" id="IPR050963">
    <property type="entry name" value="Sirohydro_Cobaltochel/CbiX"/>
</dbReference>
<dbReference type="Gene3D" id="3.40.50.1400">
    <property type="match status" value="1"/>
</dbReference>
<evidence type="ECO:0000256" key="2">
    <source>
        <dbReference type="ARBA" id="ARBA00023239"/>
    </source>
</evidence>
<evidence type="ECO:0000313" key="4">
    <source>
        <dbReference type="Proteomes" id="UP001597380"/>
    </source>
</evidence>
<dbReference type="PANTHER" id="PTHR33542:SF3">
    <property type="entry name" value="SIROHYDROCHLORIN FERROCHELATASE, CHLOROPLASTIC"/>
    <property type="match status" value="1"/>
</dbReference>
<evidence type="ECO:0000256" key="1">
    <source>
        <dbReference type="ARBA" id="ARBA00022723"/>
    </source>
</evidence>
<protein>
    <submittedName>
        <fullName evidence="3">Sirohydrochlorin chelatase</fullName>
    </submittedName>
</protein>
<dbReference type="SUPFAM" id="SSF53800">
    <property type="entry name" value="Chelatase"/>
    <property type="match status" value="1"/>
</dbReference>
<dbReference type="Proteomes" id="UP001597380">
    <property type="component" value="Unassembled WGS sequence"/>
</dbReference>
<keyword evidence="1" id="KW-0479">Metal-binding</keyword>
<comment type="caution">
    <text evidence="3">The sequence shown here is derived from an EMBL/GenBank/DDBJ whole genome shotgun (WGS) entry which is preliminary data.</text>
</comment>
<keyword evidence="4" id="KW-1185">Reference proteome</keyword>
<evidence type="ECO:0000313" key="3">
    <source>
        <dbReference type="EMBL" id="MFD2096998.1"/>
    </source>
</evidence>
<accession>A0ABW4XRA0</accession>
<dbReference type="InterPro" id="IPR002762">
    <property type="entry name" value="CbiX-like"/>
</dbReference>
<dbReference type="CDD" id="cd03416">
    <property type="entry name" value="CbiX_SirB_N"/>
    <property type="match status" value="1"/>
</dbReference>
<dbReference type="PANTHER" id="PTHR33542">
    <property type="entry name" value="SIROHYDROCHLORIN FERROCHELATASE, CHLOROPLASTIC"/>
    <property type="match status" value="1"/>
</dbReference>
<reference evidence="4" key="1">
    <citation type="journal article" date="2019" name="Int. J. Syst. Evol. Microbiol.">
        <title>The Global Catalogue of Microorganisms (GCM) 10K type strain sequencing project: providing services to taxonomists for standard genome sequencing and annotation.</title>
        <authorList>
            <consortium name="The Broad Institute Genomics Platform"/>
            <consortium name="The Broad Institute Genome Sequencing Center for Infectious Disease"/>
            <person name="Wu L."/>
            <person name="Ma J."/>
        </authorList>
    </citation>
    <scope>NUCLEOTIDE SEQUENCE [LARGE SCALE GENOMIC DNA]</scope>
    <source>
        <strain evidence="4">CGMCC 1.10992</strain>
    </source>
</reference>
<sequence>MSNTSKNALLLVAHGSRRQASNDEVSALANLLSSQGVYAFCESAFLELAKPSIGEGFEALVAQGATHIDVVPYFLAAGRHVVEDIPEEVAECQKAHPHIQVRLAPHLAELQTKMAELVFNLAEQAKPIGPEA</sequence>
<dbReference type="Pfam" id="PF01903">
    <property type="entry name" value="CbiX"/>
    <property type="match status" value="1"/>
</dbReference>
<dbReference type="RefSeq" id="WP_345339694.1">
    <property type="nucleotide sequence ID" value="NZ_BAABLI010000011.1"/>
</dbReference>
<gene>
    <name evidence="3" type="ORF">ACFSJ3_13460</name>
</gene>
<keyword evidence="2" id="KW-0456">Lyase</keyword>
<organism evidence="3 4">
    <name type="scientific">Corallincola platygyrae</name>
    <dbReference type="NCBI Taxonomy" id="1193278"/>
    <lineage>
        <taxon>Bacteria</taxon>
        <taxon>Pseudomonadati</taxon>
        <taxon>Pseudomonadota</taxon>
        <taxon>Gammaproteobacteria</taxon>
        <taxon>Alteromonadales</taxon>
        <taxon>Psychromonadaceae</taxon>
        <taxon>Corallincola</taxon>
    </lineage>
</organism>
<proteinExistence type="predicted"/>